<dbReference type="GO" id="GO:0045296">
    <property type="term" value="F:cadherin binding"/>
    <property type="evidence" value="ECO:0007669"/>
    <property type="project" value="TreeGrafter"/>
</dbReference>
<protein>
    <recommendedName>
        <fullName evidence="3">Cadherin-5</fullName>
    </recommendedName>
    <alternativeName>
        <fullName evidence="16">Vascular endothelial cadherin</fullName>
    </alternativeName>
</protein>
<keyword evidence="10 17" id="KW-0106">Calcium</keyword>
<evidence type="ECO:0000256" key="2">
    <source>
        <dbReference type="ARBA" id="ARBA00004536"/>
    </source>
</evidence>
<dbReference type="Gene3D" id="2.60.40.60">
    <property type="entry name" value="Cadherins"/>
    <property type="match status" value="5"/>
</dbReference>
<keyword evidence="6 18" id="KW-0812">Transmembrane</keyword>
<dbReference type="PROSITE" id="PS50268">
    <property type="entry name" value="CADHERIN_2"/>
    <property type="match status" value="5"/>
</dbReference>
<dbReference type="FunFam" id="2.60.40.60:FF:000202">
    <property type="entry name" value="cadherin-8 isoform X4"/>
    <property type="match status" value="1"/>
</dbReference>
<keyword evidence="13 20" id="KW-1133">Transmembrane helix</keyword>
<dbReference type="RefSeq" id="XP_018608288.2">
    <property type="nucleotide sequence ID" value="XM_018752772.2"/>
</dbReference>
<dbReference type="GO" id="GO:0007156">
    <property type="term" value="P:homophilic cell adhesion via plasma membrane adhesion molecules"/>
    <property type="evidence" value="ECO:0007669"/>
    <property type="project" value="InterPro"/>
</dbReference>
<keyword evidence="24" id="KW-1185">Reference proteome</keyword>
<dbReference type="GO" id="GO:0016477">
    <property type="term" value="P:cell migration"/>
    <property type="evidence" value="ECO:0007669"/>
    <property type="project" value="TreeGrafter"/>
</dbReference>
<dbReference type="GO" id="GO:0005912">
    <property type="term" value="C:adherens junction"/>
    <property type="evidence" value="ECO:0007669"/>
    <property type="project" value="UniProtKB-SubCell"/>
</dbReference>
<keyword evidence="15" id="KW-0325">Glycoprotein</keyword>
<feature type="domain" description="Cadherin" evidence="22">
    <location>
        <begin position="49"/>
        <end position="138"/>
    </location>
</feature>
<dbReference type="Ensembl" id="ENSSFOT00015026387.2">
    <property type="protein sequence ID" value="ENSSFOP00015026093.2"/>
    <property type="gene ID" value="ENSSFOG00015016780.2"/>
</dbReference>
<dbReference type="InterPro" id="IPR015919">
    <property type="entry name" value="Cadherin-like_sf"/>
</dbReference>
<comment type="subcellular location">
    <subcellularLocation>
        <location evidence="2">Cell junction</location>
        <location evidence="2">Adherens junction</location>
    </subcellularLocation>
    <subcellularLocation>
        <location evidence="1 18">Cell membrane</location>
        <topology evidence="1 18">Single-pass type I membrane protein</topology>
    </subcellularLocation>
</comment>
<evidence type="ECO:0000256" key="11">
    <source>
        <dbReference type="ARBA" id="ARBA00022889"/>
    </source>
</evidence>
<dbReference type="FunFam" id="2.60.40.60:FF:000123">
    <property type="entry name" value="Protocadherin beta 4"/>
    <property type="match status" value="1"/>
</dbReference>
<accession>A0A8C9S7N4</accession>
<dbReference type="GO" id="GO:0060562">
    <property type="term" value="P:epithelial tube morphogenesis"/>
    <property type="evidence" value="ECO:0007669"/>
    <property type="project" value="UniProtKB-ARBA"/>
</dbReference>
<dbReference type="OrthoDB" id="6252479at2759"/>
<dbReference type="InterPro" id="IPR027397">
    <property type="entry name" value="Catenin-bd_sf"/>
</dbReference>
<dbReference type="GO" id="GO:0000902">
    <property type="term" value="P:cell morphogenesis"/>
    <property type="evidence" value="ECO:0007669"/>
    <property type="project" value="TreeGrafter"/>
</dbReference>
<dbReference type="AlphaFoldDB" id="A0A8C9S7N4"/>
<dbReference type="KEGG" id="sfm:108934713"/>
<dbReference type="Pfam" id="PF01049">
    <property type="entry name" value="CADH_Y-type_LIR"/>
    <property type="match status" value="1"/>
</dbReference>
<evidence type="ECO:0000256" key="7">
    <source>
        <dbReference type="ARBA" id="ARBA00022723"/>
    </source>
</evidence>
<dbReference type="PANTHER" id="PTHR24027">
    <property type="entry name" value="CADHERIN-23"/>
    <property type="match status" value="1"/>
</dbReference>
<dbReference type="GO" id="GO:0008013">
    <property type="term" value="F:beta-catenin binding"/>
    <property type="evidence" value="ECO:0007669"/>
    <property type="project" value="TreeGrafter"/>
</dbReference>
<evidence type="ECO:0000256" key="18">
    <source>
        <dbReference type="RuleBase" id="RU003318"/>
    </source>
</evidence>
<feature type="chain" id="PRO_5034404543" description="Cadherin-5" evidence="21">
    <location>
        <begin position="29"/>
        <end position="755"/>
    </location>
</feature>
<evidence type="ECO:0000313" key="23">
    <source>
        <dbReference type="Ensembl" id="ENSSFOP00015026093.2"/>
    </source>
</evidence>
<dbReference type="GO" id="GO:0044331">
    <property type="term" value="P:cell-cell adhesion mediated by cadherin"/>
    <property type="evidence" value="ECO:0007669"/>
    <property type="project" value="TreeGrafter"/>
</dbReference>
<keyword evidence="11 18" id="KW-0130">Cell adhesion</keyword>
<dbReference type="CDD" id="cd11304">
    <property type="entry name" value="Cadherin_repeat"/>
    <property type="match status" value="5"/>
</dbReference>
<comment type="function">
    <text evidence="19">Cadherins are calcium-dependent cell adhesion proteins.</text>
</comment>
<evidence type="ECO:0000256" key="17">
    <source>
        <dbReference type="PROSITE-ProRule" id="PRU00043"/>
    </source>
</evidence>
<dbReference type="GeneTree" id="ENSGT00940000165928"/>
<feature type="domain" description="Cadherin" evidence="22">
    <location>
        <begin position="359"/>
        <end position="462"/>
    </location>
</feature>
<dbReference type="PANTHER" id="PTHR24027:SF89">
    <property type="entry name" value="CADHERIN-5"/>
    <property type="match status" value="1"/>
</dbReference>
<dbReference type="InterPro" id="IPR039808">
    <property type="entry name" value="Cadherin"/>
</dbReference>
<dbReference type="PRINTS" id="PR00205">
    <property type="entry name" value="CADHERIN"/>
</dbReference>
<evidence type="ECO:0000256" key="1">
    <source>
        <dbReference type="ARBA" id="ARBA00004251"/>
    </source>
</evidence>
<evidence type="ECO:0000313" key="24">
    <source>
        <dbReference type="Proteomes" id="UP000694397"/>
    </source>
</evidence>
<evidence type="ECO:0000256" key="19">
    <source>
        <dbReference type="RuleBase" id="RU004357"/>
    </source>
</evidence>
<keyword evidence="12" id="KW-0965">Cell junction</keyword>
<evidence type="ECO:0000256" key="20">
    <source>
        <dbReference type="SAM" id="Phobius"/>
    </source>
</evidence>
<dbReference type="GO" id="GO:0016339">
    <property type="term" value="P:calcium-dependent cell-cell adhesion via plasma membrane cell adhesion molecules"/>
    <property type="evidence" value="ECO:0007669"/>
    <property type="project" value="TreeGrafter"/>
</dbReference>
<feature type="domain" description="Cadherin" evidence="22">
    <location>
        <begin position="470"/>
        <end position="573"/>
    </location>
</feature>
<dbReference type="GO" id="GO:0016342">
    <property type="term" value="C:catenin complex"/>
    <property type="evidence" value="ECO:0007669"/>
    <property type="project" value="TreeGrafter"/>
</dbReference>
<evidence type="ECO:0000256" key="12">
    <source>
        <dbReference type="ARBA" id="ARBA00022949"/>
    </source>
</evidence>
<feature type="domain" description="Cadherin" evidence="22">
    <location>
        <begin position="245"/>
        <end position="358"/>
    </location>
</feature>
<evidence type="ECO:0000256" key="16">
    <source>
        <dbReference type="ARBA" id="ARBA00030559"/>
    </source>
</evidence>
<evidence type="ECO:0000256" key="3">
    <source>
        <dbReference type="ARBA" id="ARBA00021701"/>
    </source>
</evidence>
<evidence type="ECO:0000256" key="6">
    <source>
        <dbReference type="ARBA" id="ARBA00022692"/>
    </source>
</evidence>
<dbReference type="PROSITE" id="PS00232">
    <property type="entry name" value="CADHERIN_1"/>
    <property type="match status" value="1"/>
</dbReference>
<feature type="domain" description="Cadherin" evidence="22">
    <location>
        <begin position="138"/>
        <end position="244"/>
    </location>
</feature>
<evidence type="ECO:0000256" key="13">
    <source>
        <dbReference type="ARBA" id="ARBA00022989"/>
    </source>
</evidence>
<dbReference type="GO" id="GO:0048646">
    <property type="term" value="P:anatomical structure formation involved in morphogenesis"/>
    <property type="evidence" value="ECO:0007669"/>
    <property type="project" value="UniProtKB-ARBA"/>
</dbReference>
<dbReference type="Proteomes" id="UP000694397">
    <property type="component" value="Chromosome 11"/>
</dbReference>
<evidence type="ECO:0000256" key="21">
    <source>
        <dbReference type="SAM" id="SignalP"/>
    </source>
</evidence>
<gene>
    <name evidence="23" type="primary">cdh5</name>
</gene>
<keyword evidence="4" id="KW-1003">Cell membrane</keyword>
<dbReference type="GO" id="GO:0005923">
    <property type="term" value="C:bicellular tight junction"/>
    <property type="evidence" value="ECO:0007669"/>
    <property type="project" value="TreeGrafter"/>
</dbReference>
<keyword evidence="5" id="KW-0165">Cleavage on pair of basic residues</keyword>
<keyword evidence="14 20" id="KW-0472">Membrane</keyword>
<dbReference type="CTD" id="1003"/>
<reference evidence="23" key="2">
    <citation type="submission" date="2025-08" db="UniProtKB">
        <authorList>
            <consortium name="Ensembl"/>
        </authorList>
    </citation>
    <scope>IDENTIFICATION</scope>
</reference>
<evidence type="ECO:0000256" key="10">
    <source>
        <dbReference type="ARBA" id="ARBA00022837"/>
    </source>
</evidence>
<reference evidence="23" key="3">
    <citation type="submission" date="2025-09" db="UniProtKB">
        <authorList>
            <consortium name="Ensembl"/>
        </authorList>
    </citation>
    <scope>IDENTIFICATION</scope>
</reference>
<dbReference type="GO" id="GO:0007043">
    <property type="term" value="P:cell-cell junction assembly"/>
    <property type="evidence" value="ECO:0007669"/>
    <property type="project" value="TreeGrafter"/>
</dbReference>
<reference evidence="23 24" key="1">
    <citation type="submission" date="2019-04" db="EMBL/GenBank/DDBJ databases">
        <authorList>
            <consortium name="Wellcome Sanger Institute Data Sharing"/>
        </authorList>
    </citation>
    <scope>NUCLEOTIDE SEQUENCE [LARGE SCALE GENOMIC DNA]</scope>
</reference>
<evidence type="ECO:0000256" key="15">
    <source>
        <dbReference type="ARBA" id="ARBA00023180"/>
    </source>
</evidence>
<dbReference type="Gene3D" id="4.10.900.10">
    <property type="entry name" value="TCF3-CBD (Catenin binding domain)"/>
    <property type="match status" value="1"/>
</dbReference>
<dbReference type="InterPro" id="IPR020894">
    <property type="entry name" value="Cadherin_CS"/>
</dbReference>
<proteinExistence type="predicted"/>
<dbReference type="GO" id="GO:0005509">
    <property type="term" value="F:calcium ion binding"/>
    <property type="evidence" value="ECO:0007669"/>
    <property type="project" value="UniProtKB-UniRule"/>
</dbReference>
<feature type="signal peptide" evidence="21">
    <location>
        <begin position="1"/>
        <end position="28"/>
    </location>
</feature>
<keyword evidence="9" id="KW-0677">Repeat</keyword>
<feature type="transmembrane region" description="Helical" evidence="20">
    <location>
        <begin position="580"/>
        <end position="602"/>
    </location>
</feature>
<dbReference type="FunFam" id="4.10.900.10:FF:000001">
    <property type="entry name" value="Cadherin 2"/>
    <property type="match status" value="1"/>
</dbReference>
<organism evidence="23 24">
    <name type="scientific">Scleropages formosus</name>
    <name type="common">Asian bonytongue</name>
    <name type="synonym">Osteoglossum formosum</name>
    <dbReference type="NCBI Taxonomy" id="113540"/>
    <lineage>
        <taxon>Eukaryota</taxon>
        <taxon>Metazoa</taxon>
        <taxon>Chordata</taxon>
        <taxon>Craniata</taxon>
        <taxon>Vertebrata</taxon>
        <taxon>Euteleostomi</taxon>
        <taxon>Actinopterygii</taxon>
        <taxon>Neopterygii</taxon>
        <taxon>Teleostei</taxon>
        <taxon>Osteoglossocephala</taxon>
        <taxon>Osteoglossomorpha</taxon>
        <taxon>Osteoglossiformes</taxon>
        <taxon>Osteoglossidae</taxon>
        <taxon>Scleropages</taxon>
    </lineage>
</organism>
<evidence type="ECO:0000259" key="22">
    <source>
        <dbReference type="PROSITE" id="PS50268"/>
    </source>
</evidence>
<dbReference type="FunFam" id="2.60.40.60:FF:000022">
    <property type="entry name" value="Cadherin 2"/>
    <property type="match status" value="1"/>
</dbReference>
<keyword evidence="7" id="KW-0479">Metal-binding</keyword>
<evidence type="ECO:0000256" key="14">
    <source>
        <dbReference type="ARBA" id="ARBA00023136"/>
    </source>
</evidence>
<sequence>MRSSAGRQMMGLARLLVLSVLTFTLCMAGADLRRKKRDWEWKFFFVTEEADFPQKIGKLSSNKSNANTIYVIEGEGANTIFEVNQHGDLNVNKKLDRETKSEYKLKAQLIDKTTKEVVDGQEDFVIRVNDINDNFPVFPTIYKGSVDERSPKGTKVLTVTATDADDPTTGNGKVGYMLKNGTDLFDIDPQGVIRTKVDALDREKQNMYLIVVEAKDMPGFQAGNIANTTVTINVADINDNMAVFKTRHFTFDVKEDQQKDFEIGVMEIEDKDEEQNKDPSFTMDSGVSRIFEVVTNQRKDGVLILKEALDYETKSKHTFVVYMREDTLRSPADNQGEASRTQVEVVVNVLDVNEPPVFTQQMYNFSLREDARIGTRVGKVSARDPDTAQYDIRYMINDRNCPVVIDWKTGDMKLQKELDREHVRSHPFHVIAEEITPEGLGLKSHVIVNLEVLDVNDNRPELFIYKDLFVCENDRPGTMIGMVSATDRDDHKHAFSFSLAQPSANFSLVDNKDNTANISVLQGGFEADGLHHYMLMVMVVDGGSPQLSSNTTVFIPVCKCGENRESRYCRPAKVGASVSFHALIAIILCILTILVIVILIVLRKRYQKEALVTLGKNSGEIHEQLVTYDEEGGGEMDTNGYDVSVLTSARNDGSFVPIPAMYAVVKKPTAARGDMAAMIDVKKDEADHDRDGYPYDTLHIYGYEGPESLAGSLSSLETSSDDSNLDYDFLNDWGPRFKTLAQLYGVDSLDDGYLY</sequence>
<dbReference type="SUPFAM" id="SSF49313">
    <property type="entry name" value="Cadherin-like"/>
    <property type="match status" value="5"/>
</dbReference>
<evidence type="ECO:0000256" key="5">
    <source>
        <dbReference type="ARBA" id="ARBA00022685"/>
    </source>
</evidence>
<dbReference type="SMART" id="SM00112">
    <property type="entry name" value="CA"/>
    <property type="match status" value="5"/>
</dbReference>
<keyword evidence="8 21" id="KW-0732">Signal</keyword>
<dbReference type="Pfam" id="PF00028">
    <property type="entry name" value="Cadherin"/>
    <property type="match status" value="5"/>
</dbReference>
<name>A0A8C9S7N4_SCLFO</name>
<evidence type="ECO:0000256" key="9">
    <source>
        <dbReference type="ARBA" id="ARBA00022737"/>
    </source>
</evidence>
<evidence type="ECO:0000256" key="4">
    <source>
        <dbReference type="ARBA" id="ARBA00022475"/>
    </source>
</evidence>
<evidence type="ECO:0000256" key="8">
    <source>
        <dbReference type="ARBA" id="ARBA00022729"/>
    </source>
</evidence>
<dbReference type="GO" id="GO:0034332">
    <property type="term" value="P:adherens junction organization"/>
    <property type="evidence" value="ECO:0007669"/>
    <property type="project" value="TreeGrafter"/>
</dbReference>
<dbReference type="InterPro" id="IPR000233">
    <property type="entry name" value="Cadherin_Y-type_LIR"/>
</dbReference>
<dbReference type="GeneID" id="108934713"/>
<dbReference type="GO" id="GO:0019903">
    <property type="term" value="F:protein phosphatase binding"/>
    <property type="evidence" value="ECO:0007669"/>
    <property type="project" value="TreeGrafter"/>
</dbReference>
<dbReference type="InterPro" id="IPR002126">
    <property type="entry name" value="Cadherin-like_dom"/>
</dbReference>